<sequence length="998" mass="108763">MDSKRHRLESSSAGVRPIAHAPFSVISSTIILAAFATILGTFFWSLKSDTGHDRLTLLTDPLEPDAISKKDILSRCASLQVIPSPPAGFRSREKSDRFEDGTNSTWIRNAVIFTGKDNGTEIIHGDLLLHKGIIKGIGKISGRVLDDIPNLTVVNASGAWITPGIVDLHSHLGVLSLPILGGAVDLNTQKGPVAPWLRSADGLNTHDEAYQLAIAGGVTSAQILPGSSNAIGGQAFFIKLRKTTERSTSSMLLEPPFALNRPFPGRENQAPFRWRHMKQACGENLRGYGNRMDTMWAFRSAYAEAMKIKLAQDEYCSKAEQGLWHTLGGPFPEDLRWEMLVEVLRGRVKISTHCYEVVDLDAMVRLSNEFQFSIATLHHASEAWLIPKVLKRMWGGIPSIALFATNYRYKREAYRGSEFAARVLADEGIPVIMKSDHPVINSRYLMYEAQQAHYFGLPPHLALASVTSTPAIAAGLSHRIGILMEGSDADVVLWDSHPLRLGATPVNVWIDGILQIPVPPKTGEENHIEVGKGKEGDEWRQVPETPNWDKERDNAIKWDGLPPLEGRKIEGKVAFINVKEILRKSENGLIAHSFNSISEDMAMGSVVVMDGVITCAGVCNNTDLRESSRIVDVQGGSIAPGLMTYGSPLGLGEIAGEASTTDGETYDAFKRDVPKILDDTGAIVRAVDALMFGTRDSLTAYRAGVTLATSSLAKPIYMAGPDAHIIAGLSTSFRTGSLHAMQRGAIVQDIAALHVVIGKSHPEKRRVSVSTQIAGLRRLLYGWESQDKETGFWFRKAAEGVVPLVIEVDSADIMASLLILKTDVEDNIGSRMRMVFSGAAESHLLAKEIGKLPGPPLSNDTALVKLVEQGVVVGLGIRGAWEARNTRFDAEWAALESNGRISKNQAYALVSNNLEKLLGIRGIDDETTDLVVYEGGTILEIERSSWGEREEAKIERKTAGVTGILLFSSIGGGCWNCLYTGLAVDEVDVDDDIAWFAF</sequence>
<dbReference type="Gene3D" id="3.20.20.140">
    <property type="entry name" value="Metal-dependent hydrolases"/>
    <property type="match status" value="2"/>
</dbReference>
<dbReference type="PANTHER" id="PTHR43135">
    <property type="entry name" value="ALPHA-D-RIBOSE 1-METHYLPHOSPHONATE 5-TRIPHOSPHATE DIPHOSPHATASE"/>
    <property type="match status" value="1"/>
</dbReference>
<accession>A0A8H8CL81</accession>
<protein>
    <recommendedName>
        <fullName evidence="2">Amidohydrolase-related domain-containing protein</fullName>
    </recommendedName>
</protein>
<proteinExistence type="predicted"/>
<dbReference type="SUPFAM" id="SSF51338">
    <property type="entry name" value="Composite domain of metallo-dependent hydrolases"/>
    <property type="match status" value="1"/>
</dbReference>
<gene>
    <name evidence="3" type="ORF">JR316_005701</name>
</gene>
<evidence type="ECO:0000256" key="1">
    <source>
        <dbReference type="SAM" id="Phobius"/>
    </source>
</evidence>
<dbReference type="InterPro" id="IPR051781">
    <property type="entry name" value="Metallo-dep_Hydrolase"/>
</dbReference>
<dbReference type="PANTHER" id="PTHR43135:SF3">
    <property type="entry name" value="ALPHA-D-RIBOSE 1-METHYLPHOSPHONATE 5-TRIPHOSPHATE DIPHOSPHATASE"/>
    <property type="match status" value="1"/>
</dbReference>
<dbReference type="InterPro" id="IPR032466">
    <property type="entry name" value="Metal_Hydrolase"/>
</dbReference>
<dbReference type="InterPro" id="IPR006680">
    <property type="entry name" value="Amidohydro-rel"/>
</dbReference>
<dbReference type="Pfam" id="PF01979">
    <property type="entry name" value="Amidohydro_1"/>
    <property type="match status" value="1"/>
</dbReference>
<name>A0A8H8CL81_PSICU</name>
<comment type="caution">
    <text evidence="3">The sequence shown here is derived from an EMBL/GenBank/DDBJ whole genome shotgun (WGS) entry which is preliminary data.</text>
</comment>
<dbReference type="GO" id="GO:0016810">
    <property type="term" value="F:hydrolase activity, acting on carbon-nitrogen (but not peptide) bonds"/>
    <property type="evidence" value="ECO:0007669"/>
    <property type="project" value="InterPro"/>
</dbReference>
<dbReference type="InterPro" id="IPR011059">
    <property type="entry name" value="Metal-dep_hydrolase_composite"/>
</dbReference>
<dbReference type="SUPFAM" id="SSF51556">
    <property type="entry name" value="Metallo-dependent hydrolases"/>
    <property type="match status" value="1"/>
</dbReference>
<evidence type="ECO:0000313" key="3">
    <source>
        <dbReference type="EMBL" id="KAG5169145.1"/>
    </source>
</evidence>
<dbReference type="EMBL" id="JAFIQS010000005">
    <property type="protein sequence ID" value="KAG5169145.1"/>
    <property type="molecule type" value="Genomic_DNA"/>
</dbReference>
<feature type="domain" description="Amidohydrolase-related" evidence="2">
    <location>
        <begin position="420"/>
        <end position="502"/>
    </location>
</feature>
<dbReference type="AlphaFoldDB" id="A0A8H8CL81"/>
<evidence type="ECO:0000259" key="2">
    <source>
        <dbReference type="Pfam" id="PF01979"/>
    </source>
</evidence>
<organism evidence="3">
    <name type="scientific">Psilocybe cubensis</name>
    <name type="common">Psychedelic mushroom</name>
    <name type="synonym">Stropharia cubensis</name>
    <dbReference type="NCBI Taxonomy" id="181762"/>
    <lineage>
        <taxon>Eukaryota</taxon>
        <taxon>Fungi</taxon>
        <taxon>Dikarya</taxon>
        <taxon>Basidiomycota</taxon>
        <taxon>Agaricomycotina</taxon>
        <taxon>Agaricomycetes</taxon>
        <taxon>Agaricomycetidae</taxon>
        <taxon>Agaricales</taxon>
        <taxon>Agaricineae</taxon>
        <taxon>Strophariaceae</taxon>
        <taxon>Psilocybe</taxon>
    </lineage>
</organism>
<keyword evidence="1" id="KW-0812">Transmembrane</keyword>
<keyword evidence="1" id="KW-0472">Membrane</keyword>
<keyword evidence="1" id="KW-1133">Transmembrane helix</keyword>
<reference evidence="3" key="1">
    <citation type="submission" date="2021-02" db="EMBL/GenBank/DDBJ databases">
        <title>Psilocybe cubensis genome.</title>
        <authorList>
            <person name="Mckernan K.J."/>
            <person name="Crawford S."/>
            <person name="Trippe A."/>
            <person name="Kane L.T."/>
            <person name="Mclaughlin S."/>
        </authorList>
    </citation>
    <scope>NUCLEOTIDE SEQUENCE [LARGE SCALE GENOMIC DNA]</scope>
    <source>
        <strain evidence="3">MGC-MH-2018</strain>
    </source>
</reference>
<feature type="transmembrane region" description="Helical" evidence="1">
    <location>
        <begin position="21"/>
        <end position="44"/>
    </location>
</feature>